<dbReference type="PROSITE" id="PS51886">
    <property type="entry name" value="TLDC"/>
    <property type="match status" value="1"/>
</dbReference>
<dbReference type="InterPro" id="IPR036971">
    <property type="entry name" value="PDEase_catalytic_dom_sf"/>
</dbReference>
<evidence type="ECO:0000256" key="2">
    <source>
        <dbReference type="ARBA" id="ARBA00022801"/>
    </source>
</evidence>
<dbReference type="SUPFAM" id="SSF54695">
    <property type="entry name" value="POZ domain"/>
    <property type="match status" value="1"/>
</dbReference>
<keyword evidence="1" id="KW-0479">Metal-binding</keyword>
<gene>
    <name evidence="6" type="ORF">POCULU_LOCUS4465</name>
</gene>
<dbReference type="SUPFAM" id="SSF109604">
    <property type="entry name" value="HD-domain/PDEase-like"/>
    <property type="match status" value="1"/>
</dbReference>
<name>A0A9N9AQM5_9GLOM</name>
<dbReference type="OrthoDB" id="25620at2759"/>
<keyword evidence="7" id="KW-1185">Reference proteome</keyword>
<dbReference type="PROSITE" id="PS50097">
    <property type="entry name" value="BTB"/>
    <property type="match status" value="1"/>
</dbReference>
<dbReference type="InterPro" id="IPR006571">
    <property type="entry name" value="TLDc_dom"/>
</dbReference>
<feature type="domain" description="BTB" evidence="3">
    <location>
        <begin position="23"/>
        <end position="92"/>
    </location>
</feature>
<dbReference type="CDD" id="cd18186">
    <property type="entry name" value="BTB_POZ_ZBTB_KLHL-like"/>
    <property type="match status" value="1"/>
</dbReference>
<dbReference type="InterPro" id="IPR011705">
    <property type="entry name" value="BACK"/>
</dbReference>
<feature type="domain" description="TLDc" evidence="5">
    <location>
        <begin position="294"/>
        <end position="472"/>
    </location>
</feature>
<dbReference type="Pfam" id="PF07534">
    <property type="entry name" value="TLD"/>
    <property type="match status" value="1"/>
</dbReference>
<evidence type="ECO:0000313" key="6">
    <source>
        <dbReference type="EMBL" id="CAG8539518.1"/>
    </source>
</evidence>
<dbReference type="Gene3D" id="1.10.1300.10">
    <property type="entry name" value="3'5'-cyclic nucleotide phosphodiesterase, catalytic domain"/>
    <property type="match status" value="1"/>
</dbReference>
<dbReference type="Pfam" id="PF00233">
    <property type="entry name" value="PDEase_I"/>
    <property type="match status" value="1"/>
</dbReference>
<dbReference type="EMBL" id="CAJVPJ010000580">
    <property type="protein sequence ID" value="CAG8539518.1"/>
    <property type="molecule type" value="Genomic_DNA"/>
</dbReference>
<dbReference type="PANTHER" id="PTHR11347">
    <property type="entry name" value="CYCLIC NUCLEOTIDE PHOSPHODIESTERASE"/>
    <property type="match status" value="1"/>
</dbReference>
<feature type="domain" description="PDEase" evidence="4">
    <location>
        <begin position="555"/>
        <end position="828"/>
    </location>
</feature>
<keyword evidence="2" id="KW-0378">Hydrolase</keyword>
<organism evidence="6 7">
    <name type="scientific">Paraglomus occultum</name>
    <dbReference type="NCBI Taxonomy" id="144539"/>
    <lineage>
        <taxon>Eukaryota</taxon>
        <taxon>Fungi</taxon>
        <taxon>Fungi incertae sedis</taxon>
        <taxon>Mucoromycota</taxon>
        <taxon>Glomeromycotina</taxon>
        <taxon>Glomeromycetes</taxon>
        <taxon>Paraglomerales</taxon>
        <taxon>Paraglomeraceae</taxon>
        <taxon>Paraglomus</taxon>
    </lineage>
</organism>
<dbReference type="Gene3D" id="3.30.710.10">
    <property type="entry name" value="Potassium Channel Kv1.1, Chain A"/>
    <property type="match status" value="1"/>
</dbReference>
<evidence type="ECO:0000256" key="1">
    <source>
        <dbReference type="ARBA" id="ARBA00022723"/>
    </source>
</evidence>
<dbReference type="Gene3D" id="1.25.40.420">
    <property type="match status" value="1"/>
</dbReference>
<accession>A0A9N9AQM5</accession>
<evidence type="ECO:0000259" key="5">
    <source>
        <dbReference type="PROSITE" id="PS51886"/>
    </source>
</evidence>
<dbReference type="Pfam" id="PF00651">
    <property type="entry name" value="BTB"/>
    <property type="match status" value="1"/>
</dbReference>
<protein>
    <submittedName>
        <fullName evidence="6">2765_t:CDS:1</fullName>
    </submittedName>
</protein>
<evidence type="ECO:0000259" key="3">
    <source>
        <dbReference type="PROSITE" id="PS50097"/>
    </source>
</evidence>
<sequence>MASEFHSDLAADFGSLLENADDYNVEIRVGEEPNVKSFQSHSVILRGRSPYFRTALSSSWARKDGEKFILKQPNISPTVFEVIHNGSIDFNAQNNPDLLELMVAADELALTKLINHVQDYLIETQCSWLRENLFSVVHVVCRHEPCSQLRDYILSYICGNPQVLFKSENFCSVEENVLSYLLKRDDLEMEETEIWESLLQWGIANMPSPSSSDCNKWSKEEFAALERTLHDLIPLIRFFQMPSNEFYEKVRQNFKKILPKELNEDIVKYHMKSPDVSDIKSEILPPRLIPMDSTTINTKHAALISSWIDRKYDAITLSNYKDMSHEFRLLLRGSRDGFDARTFHSLCDSKGPTVVIAKVSRTGELVGGYNPTKWQQAYDSQYVRAHDSFIFSFGDNNHSKLSRVMLNSVNYAIRWTESYGPCFGNGDLWMNRAIDAASENNRKWSSRRSSYEYSIIDSDSFDVEDYEVFQIVRKSASWSNDTFDVSLTTFAVQFFADVLTRLGADKDKFNEFVKSVEKSYNAENPCKHKYFGYSNTRKLFGRPFTIISPFSRIDHNAFHAGDVLQSAYFFTQQQRIKEILSDLDVLTLLFGGSVDRLILKVSPLLTVTFHLAALVHDIDHPGLSADFLLRIEHNTEAVQKLKLNRYFTSHNNRRNFLEHYHVVFAFDLLFQEKHNFLQCLNDNDLLLFTNRVTDLILSTDMADHDLHLSEFQKILSTNSDIGKSDVYKLSLMKIIIKACDIGHPAKPLEIHKKWSGLVINEMQIQAEKQRLFETGQLPLMDHNNDNNKKINAEFLKHKVIPLFETLSLYVPLEIQTKQLYENLCYWES</sequence>
<dbReference type="GO" id="GO:0007165">
    <property type="term" value="P:signal transduction"/>
    <property type="evidence" value="ECO:0007669"/>
    <property type="project" value="InterPro"/>
</dbReference>
<dbReference type="AlphaFoldDB" id="A0A9N9AQM5"/>
<dbReference type="Pfam" id="PF07707">
    <property type="entry name" value="BACK"/>
    <property type="match status" value="1"/>
</dbReference>
<proteinExistence type="predicted"/>
<comment type="caution">
    <text evidence="6">The sequence shown here is derived from an EMBL/GenBank/DDBJ whole genome shotgun (WGS) entry which is preliminary data.</text>
</comment>
<dbReference type="Proteomes" id="UP000789572">
    <property type="component" value="Unassembled WGS sequence"/>
</dbReference>
<dbReference type="GO" id="GO:0004114">
    <property type="term" value="F:3',5'-cyclic-nucleotide phosphodiesterase activity"/>
    <property type="evidence" value="ECO:0007669"/>
    <property type="project" value="InterPro"/>
</dbReference>
<dbReference type="SMART" id="SM00875">
    <property type="entry name" value="BACK"/>
    <property type="match status" value="1"/>
</dbReference>
<evidence type="ECO:0000259" key="4">
    <source>
        <dbReference type="PROSITE" id="PS51845"/>
    </source>
</evidence>
<dbReference type="SMART" id="SM00584">
    <property type="entry name" value="TLDc"/>
    <property type="match status" value="1"/>
</dbReference>
<dbReference type="SMART" id="SM00225">
    <property type="entry name" value="BTB"/>
    <property type="match status" value="1"/>
</dbReference>
<dbReference type="PROSITE" id="PS51845">
    <property type="entry name" value="PDEASE_I_2"/>
    <property type="match status" value="1"/>
</dbReference>
<reference evidence="6" key="1">
    <citation type="submission" date="2021-06" db="EMBL/GenBank/DDBJ databases">
        <authorList>
            <person name="Kallberg Y."/>
            <person name="Tangrot J."/>
            <person name="Rosling A."/>
        </authorList>
    </citation>
    <scope>NUCLEOTIDE SEQUENCE</scope>
    <source>
        <strain evidence="6">IA702</strain>
    </source>
</reference>
<dbReference type="InterPro" id="IPR011333">
    <property type="entry name" value="SKP1/BTB/POZ_sf"/>
</dbReference>
<dbReference type="GO" id="GO:0046872">
    <property type="term" value="F:metal ion binding"/>
    <property type="evidence" value="ECO:0007669"/>
    <property type="project" value="UniProtKB-KW"/>
</dbReference>
<dbReference type="InterPro" id="IPR002073">
    <property type="entry name" value="PDEase_catalytic_dom"/>
</dbReference>
<evidence type="ECO:0000313" key="7">
    <source>
        <dbReference type="Proteomes" id="UP000789572"/>
    </source>
</evidence>
<dbReference type="InterPro" id="IPR000210">
    <property type="entry name" value="BTB/POZ_dom"/>
</dbReference>